<feature type="transmembrane region" description="Helical" evidence="9">
    <location>
        <begin position="312"/>
        <end position="339"/>
    </location>
</feature>
<comment type="similarity">
    <text evidence="8">Belongs to the NhaC Na(+)/H(+) (TC 2.A.35) antiporter family.</text>
</comment>
<comment type="subcellular location">
    <subcellularLocation>
        <location evidence="1">Cell membrane</location>
        <topology evidence="1">Multi-pass membrane protein</topology>
    </subcellularLocation>
</comment>
<feature type="transmembrane region" description="Helical" evidence="9">
    <location>
        <begin position="74"/>
        <end position="92"/>
    </location>
</feature>
<keyword evidence="12" id="KW-1185">Reference proteome</keyword>
<keyword evidence="5 9" id="KW-0812">Transmembrane</keyword>
<name>A0ABW2K098_9BACI</name>
<feature type="transmembrane region" description="Helical" evidence="9">
    <location>
        <begin position="12"/>
        <end position="31"/>
    </location>
</feature>
<keyword evidence="2" id="KW-0813">Transport</keyword>
<gene>
    <name evidence="11" type="primary">nhaC</name>
    <name evidence="11" type="ORF">ACFQMN_04590</name>
</gene>
<dbReference type="Pfam" id="PF03553">
    <property type="entry name" value="Na_H_antiporter"/>
    <property type="match status" value="1"/>
</dbReference>
<organism evidence="11 12">
    <name type="scientific">Halobacillus campisalis</name>
    <dbReference type="NCBI Taxonomy" id="435909"/>
    <lineage>
        <taxon>Bacteria</taxon>
        <taxon>Bacillati</taxon>
        <taxon>Bacillota</taxon>
        <taxon>Bacilli</taxon>
        <taxon>Bacillales</taxon>
        <taxon>Bacillaceae</taxon>
        <taxon>Halobacillus</taxon>
    </lineage>
</organism>
<dbReference type="InterPro" id="IPR018461">
    <property type="entry name" value="Na/H_Antiport_NhaC-like_C"/>
</dbReference>
<evidence type="ECO:0000256" key="9">
    <source>
        <dbReference type="SAM" id="Phobius"/>
    </source>
</evidence>
<evidence type="ECO:0000256" key="6">
    <source>
        <dbReference type="ARBA" id="ARBA00022989"/>
    </source>
</evidence>
<evidence type="ECO:0000313" key="11">
    <source>
        <dbReference type="EMBL" id="MFC7320145.1"/>
    </source>
</evidence>
<keyword evidence="6 9" id="KW-1133">Transmembrane helix</keyword>
<dbReference type="PANTHER" id="PTHR33451:SF6">
    <property type="entry name" value="NA(+)_H(+) ANTIPORTER NHAC"/>
    <property type="match status" value="1"/>
</dbReference>
<evidence type="ECO:0000259" key="10">
    <source>
        <dbReference type="Pfam" id="PF03553"/>
    </source>
</evidence>
<evidence type="ECO:0000313" key="12">
    <source>
        <dbReference type="Proteomes" id="UP001596494"/>
    </source>
</evidence>
<dbReference type="InterPro" id="IPR052180">
    <property type="entry name" value="NhaC_Na-H+_Antiporter"/>
</dbReference>
<feature type="transmembrane region" description="Helical" evidence="9">
    <location>
        <begin position="351"/>
        <end position="367"/>
    </location>
</feature>
<evidence type="ECO:0000256" key="2">
    <source>
        <dbReference type="ARBA" id="ARBA00022448"/>
    </source>
</evidence>
<proteinExistence type="inferred from homology"/>
<feature type="transmembrane region" description="Helical" evidence="9">
    <location>
        <begin position="194"/>
        <end position="215"/>
    </location>
</feature>
<evidence type="ECO:0000256" key="1">
    <source>
        <dbReference type="ARBA" id="ARBA00004651"/>
    </source>
</evidence>
<feature type="transmembrane region" description="Helical" evidence="9">
    <location>
        <begin position="37"/>
        <end position="54"/>
    </location>
</feature>
<protein>
    <submittedName>
        <fullName evidence="11">Na+/H+ antiporter NhaC</fullName>
    </submittedName>
</protein>
<evidence type="ECO:0000256" key="5">
    <source>
        <dbReference type="ARBA" id="ARBA00022692"/>
    </source>
</evidence>
<feature type="transmembrane region" description="Helical" evidence="9">
    <location>
        <begin position="112"/>
        <end position="142"/>
    </location>
</feature>
<keyword evidence="3" id="KW-0050">Antiport</keyword>
<keyword evidence="7 9" id="KW-0472">Membrane</keyword>
<keyword evidence="4" id="KW-1003">Cell membrane</keyword>
<dbReference type="EMBL" id="JBHTBY010000003">
    <property type="protein sequence ID" value="MFC7320145.1"/>
    <property type="molecule type" value="Genomic_DNA"/>
</dbReference>
<evidence type="ECO:0000256" key="3">
    <source>
        <dbReference type="ARBA" id="ARBA00022449"/>
    </source>
</evidence>
<sequence length="459" mass="48892">MFHLKPKQLPGFLESTAIILLIMTIIGYFIIGLESVPHIPLLLSIFIMITYGLFKKMSFPNLQNGMVQGAQTGLGAVLLFFLIGILISSWMASGTIPVLMNTAFALTGGPWFYAIAFGITAIIGVALGSSFTTAATVGVAIIGAAQSTDFSLAITAGAVVSGAFFGDKMSPLSDTTNLASTVVHVDLFDHIKNMAWTTVPAFIISFILFAILSPAAQMGSGELSSVQEGLQTTGLLHWSSWIPFALLVLLTISKQSAFLSLAVTSVTATLIAGVRGTMSWSELWNTWFGGYIHETGNEVVNELLTQGGMNNMLFTIALVLLALSLGGLFFVTGVIPSILEKVQHSLNSAKSVTLSTALTAIGINIAIGEQYLSILLTGEAYQELYEKVKLARKNLSRTLEDAGTVINPLVPWSVCGVFLSDVLSVPVLVYLPFAFFCLLSPLLTILYGITGKTLTPSSK</sequence>
<dbReference type="PANTHER" id="PTHR33451">
    <property type="entry name" value="MALATE-2H(+)/NA(+)-LACTATE ANTIPORTER"/>
    <property type="match status" value="1"/>
</dbReference>
<feature type="transmembrane region" description="Helical" evidence="9">
    <location>
        <begin position="427"/>
        <end position="449"/>
    </location>
</feature>
<comment type="caution">
    <text evidence="11">The sequence shown here is derived from an EMBL/GenBank/DDBJ whole genome shotgun (WGS) entry which is preliminary data.</text>
</comment>
<dbReference type="RefSeq" id="WP_289216794.1">
    <property type="nucleotide sequence ID" value="NZ_JAPVRC010000008.1"/>
</dbReference>
<feature type="transmembrane region" description="Helical" evidence="9">
    <location>
        <begin position="259"/>
        <end position="278"/>
    </location>
</feature>
<dbReference type="NCBIfam" id="TIGR00931">
    <property type="entry name" value="antiport_nhaC"/>
    <property type="match status" value="1"/>
</dbReference>
<evidence type="ECO:0000256" key="7">
    <source>
        <dbReference type="ARBA" id="ARBA00023136"/>
    </source>
</evidence>
<feature type="transmembrane region" description="Helical" evidence="9">
    <location>
        <begin position="235"/>
        <end position="252"/>
    </location>
</feature>
<evidence type="ECO:0000256" key="8">
    <source>
        <dbReference type="ARBA" id="ARBA00038435"/>
    </source>
</evidence>
<feature type="domain" description="Na+/H+ antiporter NhaC-like C-terminal" evidence="10">
    <location>
        <begin position="162"/>
        <end position="451"/>
    </location>
</feature>
<accession>A0ABW2K098</accession>
<reference evidence="12" key="1">
    <citation type="journal article" date="2019" name="Int. J. Syst. Evol. Microbiol.">
        <title>The Global Catalogue of Microorganisms (GCM) 10K type strain sequencing project: providing services to taxonomists for standard genome sequencing and annotation.</title>
        <authorList>
            <consortium name="The Broad Institute Genomics Platform"/>
            <consortium name="The Broad Institute Genome Sequencing Center for Infectious Disease"/>
            <person name="Wu L."/>
            <person name="Ma J."/>
        </authorList>
    </citation>
    <scope>NUCLEOTIDE SEQUENCE [LARGE SCALE GENOMIC DNA]</scope>
    <source>
        <strain evidence="12">CCUG 73951</strain>
    </source>
</reference>
<evidence type="ECO:0000256" key="4">
    <source>
        <dbReference type="ARBA" id="ARBA00022475"/>
    </source>
</evidence>
<dbReference type="InterPro" id="IPR004770">
    <property type="entry name" value="Na/H_antiport_NhaC"/>
</dbReference>
<dbReference type="Proteomes" id="UP001596494">
    <property type="component" value="Unassembled WGS sequence"/>
</dbReference>